<evidence type="ECO:0000256" key="1">
    <source>
        <dbReference type="SAM" id="MobiDB-lite"/>
    </source>
</evidence>
<dbReference type="Proteomes" id="UP000245639">
    <property type="component" value="Unassembled WGS sequence"/>
</dbReference>
<keyword evidence="3" id="KW-1185">Reference proteome</keyword>
<gene>
    <name evidence="2" type="ORF">C8D89_101435</name>
</gene>
<evidence type="ECO:0000313" key="3">
    <source>
        <dbReference type="Proteomes" id="UP000245639"/>
    </source>
</evidence>
<proteinExistence type="predicted"/>
<comment type="caution">
    <text evidence="2">The sequence shown here is derived from an EMBL/GenBank/DDBJ whole genome shotgun (WGS) entry which is preliminary data.</text>
</comment>
<dbReference type="SUPFAM" id="SSF52540">
    <property type="entry name" value="P-loop containing nucleoside triphosphate hydrolases"/>
    <property type="match status" value="1"/>
</dbReference>
<organism evidence="2 3">
    <name type="scientific">Actinomycetospora cinnamomea</name>
    <dbReference type="NCBI Taxonomy" id="663609"/>
    <lineage>
        <taxon>Bacteria</taxon>
        <taxon>Bacillati</taxon>
        <taxon>Actinomycetota</taxon>
        <taxon>Actinomycetes</taxon>
        <taxon>Pseudonocardiales</taxon>
        <taxon>Pseudonocardiaceae</taxon>
        <taxon>Actinomycetospora</taxon>
    </lineage>
</organism>
<feature type="region of interest" description="Disordered" evidence="1">
    <location>
        <begin position="336"/>
        <end position="358"/>
    </location>
</feature>
<name>A0A2U1FR66_9PSEU</name>
<feature type="region of interest" description="Disordered" evidence="1">
    <location>
        <begin position="37"/>
        <end position="68"/>
    </location>
</feature>
<reference evidence="2 3" key="1">
    <citation type="submission" date="2018-04" db="EMBL/GenBank/DDBJ databases">
        <title>Genomic Encyclopedia of Type Strains, Phase IV (KMG-IV): sequencing the most valuable type-strain genomes for metagenomic binning, comparative biology and taxonomic classification.</title>
        <authorList>
            <person name="Goeker M."/>
        </authorList>
    </citation>
    <scope>NUCLEOTIDE SEQUENCE [LARGE SCALE GENOMIC DNA]</scope>
    <source>
        <strain evidence="2 3">DSM 45771</strain>
    </source>
</reference>
<feature type="compositionally biased region" description="Low complexity" evidence="1">
    <location>
        <begin position="38"/>
        <end position="65"/>
    </location>
</feature>
<dbReference type="PANTHER" id="PTHR47691">
    <property type="entry name" value="REGULATOR-RELATED"/>
    <property type="match status" value="1"/>
</dbReference>
<sequence>MTVCGPPGVGRSHLARSAAARVAARFPGGVRLLDLAGTAPDTTAPDTTAPHTTAPDTTAPVTTGTDDADTRRRVEAAMAAGPSGRSLVLVDHAEPVLDVVAEVLDEALTRERHGPPTARPAVLAVSREPLGVTGERLSWLSPLPVRPGNPGARPAAAVLLADRLARVVPEQHLDEERWGVVEQVAAALDGLPLALELAAARARSYTLEEILVQVRADAASLAPVGRGPHRPRHSLHEAVDAGVRLLDPRCRALHAVLAVVSGPFPAELAAALLDAPRGEVAQLLGQLVHCSLLSVLRSGDGARDSSFVQLTAVRAHAARALDPAVAAQARARRDAWLADPRAAHGTHTDARPRSEGRA</sequence>
<dbReference type="PANTHER" id="PTHR47691:SF3">
    <property type="entry name" value="HTH-TYPE TRANSCRIPTIONAL REGULATOR RV0890C-RELATED"/>
    <property type="match status" value="1"/>
</dbReference>
<accession>A0A2U1FR66</accession>
<evidence type="ECO:0000313" key="2">
    <source>
        <dbReference type="EMBL" id="PVZ14570.1"/>
    </source>
</evidence>
<protein>
    <submittedName>
        <fullName evidence="2">Uncharacterized protein</fullName>
    </submittedName>
</protein>
<dbReference type="InterPro" id="IPR027417">
    <property type="entry name" value="P-loop_NTPase"/>
</dbReference>
<dbReference type="EMBL" id="QEKW01000001">
    <property type="protein sequence ID" value="PVZ14570.1"/>
    <property type="molecule type" value="Genomic_DNA"/>
</dbReference>
<dbReference type="AlphaFoldDB" id="A0A2U1FR66"/>
<feature type="compositionally biased region" description="Basic and acidic residues" evidence="1">
    <location>
        <begin position="346"/>
        <end position="358"/>
    </location>
</feature>